<feature type="transmembrane region" description="Helical" evidence="1">
    <location>
        <begin position="20"/>
        <end position="39"/>
    </location>
</feature>
<name>A2BXI0_PROM5</name>
<dbReference type="EMBL" id="CP000552">
    <property type="protein sequence ID" value="ABM72491.1"/>
    <property type="molecule type" value="Genomic_DNA"/>
</dbReference>
<dbReference type="Proteomes" id="UP000001589">
    <property type="component" value="Chromosome"/>
</dbReference>
<protein>
    <submittedName>
        <fullName evidence="2">Uncharacterized protein</fullName>
    </submittedName>
</protein>
<keyword evidence="1" id="KW-0472">Membrane</keyword>
<accession>A2BXI0</accession>
<gene>
    <name evidence="2" type="ordered locus">P9515_12841</name>
</gene>
<organism evidence="2 3">
    <name type="scientific">Prochlorococcus marinus (strain MIT 9515)</name>
    <dbReference type="NCBI Taxonomy" id="167542"/>
    <lineage>
        <taxon>Bacteria</taxon>
        <taxon>Bacillati</taxon>
        <taxon>Cyanobacteriota</taxon>
        <taxon>Cyanophyceae</taxon>
        <taxon>Synechococcales</taxon>
        <taxon>Prochlorococcaceae</taxon>
        <taxon>Prochlorococcus</taxon>
    </lineage>
</organism>
<reference evidence="2 3" key="1">
    <citation type="journal article" date="2007" name="PLoS Genet.">
        <title>Patterns and implications of gene gain and loss in the evolution of Prochlorococcus.</title>
        <authorList>
            <person name="Kettler G.C."/>
            <person name="Martiny A.C."/>
            <person name="Huang K."/>
            <person name="Zucker J."/>
            <person name="Coleman M.L."/>
            <person name="Rodrigue S."/>
            <person name="Chen F."/>
            <person name="Lapidus A."/>
            <person name="Ferriera S."/>
            <person name="Johnson J."/>
            <person name="Steglich C."/>
            <person name="Church G.M."/>
            <person name="Richardson P."/>
            <person name="Chisholm S.W."/>
        </authorList>
    </citation>
    <scope>NUCLEOTIDE SEQUENCE [LARGE SCALE GENOMIC DNA]</scope>
    <source>
        <strain evidence="2 3">MIT 9515</strain>
    </source>
</reference>
<keyword evidence="1" id="KW-1133">Transmembrane helix</keyword>
<evidence type="ECO:0000256" key="1">
    <source>
        <dbReference type="SAM" id="Phobius"/>
    </source>
</evidence>
<keyword evidence="1" id="KW-0812">Transmembrane</keyword>
<dbReference type="STRING" id="167542.P9515_12841"/>
<dbReference type="AlphaFoldDB" id="A2BXI0"/>
<evidence type="ECO:0000313" key="3">
    <source>
        <dbReference type="Proteomes" id="UP000001589"/>
    </source>
</evidence>
<evidence type="ECO:0000313" key="2">
    <source>
        <dbReference type="EMBL" id="ABM72491.1"/>
    </source>
</evidence>
<proteinExistence type="predicted"/>
<dbReference type="HOGENOM" id="CLU_199776_0_0_3"/>
<dbReference type="KEGG" id="pmc:P9515_12841"/>
<sequence length="65" mass="7469">MSNSNFDKNGIDSNGTHWLQYAAFTFSAIAIFTTWAFFFDYKFHNLIVNILRVIDCSGFNCNGVY</sequence>